<evidence type="ECO:0000256" key="2">
    <source>
        <dbReference type="ARBA" id="ARBA00022801"/>
    </source>
</evidence>
<evidence type="ECO:0000259" key="5">
    <source>
        <dbReference type="PROSITE" id="PS51192"/>
    </source>
</evidence>
<evidence type="ECO:0000256" key="1">
    <source>
        <dbReference type="ARBA" id="ARBA00022741"/>
    </source>
</evidence>
<keyword evidence="2" id="KW-0378">Hydrolase</keyword>
<dbReference type="EMBL" id="JAGQAF010000003">
    <property type="protein sequence ID" value="MCE8536861.1"/>
    <property type="molecule type" value="Genomic_DNA"/>
</dbReference>
<evidence type="ECO:0000259" key="6">
    <source>
        <dbReference type="PROSITE" id="PS51194"/>
    </source>
</evidence>
<dbReference type="PROSITE" id="PS51194">
    <property type="entry name" value="HELICASE_CTER"/>
    <property type="match status" value="1"/>
</dbReference>
<evidence type="ECO:0000313" key="8">
    <source>
        <dbReference type="Proteomes" id="UP000813672"/>
    </source>
</evidence>
<dbReference type="GO" id="GO:0005524">
    <property type="term" value="F:ATP binding"/>
    <property type="evidence" value="ECO:0007669"/>
    <property type="project" value="UniProtKB-KW"/>
</dbReference>
<dbReference type="SUPFAM" id="SSF52540">
    <property type="entry name" value="P-loop containing nucleoside triphosphate hydrolases"/>
    <property type="match status" value="1"/>
</dbReference>
<sequence length="698" mass="78369">MIAPTLLRQIESDDLSAERVVAILDLASRYWMNGDRTEEQDVEIVIRLLERLPLYEEHLKGSKAIVHALARQAGLFPYFEPSGDLSDDIAYEVHRAPGLEGVYFHAGQREVFSLLSSGKNVVLSAPTSFGKTLLVDALIASRSPSSVIMVVPTIALLEERRRRLKSLFPHYQIITQAFQEILSPKYIVLGTQERILERGDLPDPDLFVIDEFYKLDLTSGDLRAKSLNLLLARYIDTAKQVYLLGPSIDTNPVDTEARPDVTYVSTEYSPVTANVIHVEPPGTDPDTLFKVLDGFTHEPSLVYCRSPKSARTASRELSDRGYERGSDTLAQIAEWLRKNYHEDWYLAEALENGIGIHHGRVPRAIAFLMVQLFNKREIDTLLCTSTLIEGVNTAAKNVLIYDKYISRKKLDRFTFNNIKGRAGRMFKHYIGNIYLFNPDAPTASDQLDIPLLKGSDVLPDQTLVQLPDASLSERNRTRKRQVLEATPVPEAILKRFGKYGISELELVYESIIELQQSDDERLLWNGLGSFREVLSVADLVWGVLDFNKHDVHSSRQFAFLANKLCRADSIAEFISAATSGGDRFGDMDTQIDKAFSFLRGAEFSFVEPVQIVQEMVHSVFGEGSCDYSKFIGDLSSWGLPGKLKALEELGVPAPIIMRLADYLEPEDVDTSLAIIQSFAAEGRHLSQTERLILSYTLD</sequence>
<feature type="domain" description="Helicase C-terminal" evidence="6">
    <location>
        <begin position="284"/>
        <end position="494"/>
    </location>
</feature>
<dbReference type="InterPro" id="IPR050474">
    <property type="entry name" value="Hel308_SKI2-like"/>
</dbReference>
<dbReference type="RefSeq" id="WP_234218677.1">
    <property type="nucleotide sequence ID" value="NZ_JAGQAF010000003.1"/>
</dbReference>
<evidence type="ECO:0000256" key="4">
    <source>
        <dbReference type="ARBA" id="ARBA00022840"/>
    </source>
</evidence>
<dbReference type="PANTHER" id="PTHR47961">
    <property type="entry name" value="DNA POLYMERASE THETA, PUTATIVE (AFU_ORTHOLOGUE AFUA_1G05260)-RELATED"/>
    <property type="match status" value="1"/>
</dbReference>
<dbReference type="SMART" id="SM00487">
    <property type="entry name" value="DEXDc"/>
    <property type="match status" value="1"/>
</dbReference>
<protein>
    <submittedName>
        <fullName evidence="7">DEAD/DEAH box helicase</fullName>
    </submittedName>
</protein>
<evidence type="ECO:0000313" key="7">
    <source>
        <dbReference type="EMBL" id="MCE8536861.1"/>
    </source>
</evidence>
<organism evidence="7 8">
    <name type="scientific">Ruegeria pomeroyi</name>
    <dbReference type="NCBI Taxonomy" id="89184"/>
    <lineage>
        <taxon>Bacteria</taxon>
        <taxon>Pseudomonadati</taxon>
        <taxon>Pseudomonadota</taxon>
        <taxon>Alphaproteobacteria</taxon>
        <taxon>Rhodobacterales</taxon>
        <taxon>Roseobacteraceae</taxon>
        <taxon>Ruegeria</taxon>
    </lineage>
</organism>
<dbReference type="GO" id="GO:0016787">
    <property type="term" value="F:hydrolase activity"/>
    <property type="evidence" value="ECO:0007669"/>
    <property type="project" value="UniProtKB-KW"/>
</dbReference>
<evidence type="ECO:0000256" key="3">
    <source>
        <dbReference type="ARBA" id="ARBA00022806"/>
    </source>
</evidence>
<dbReference type="InterPro" id="IPR027417">
    <property type="entry name" value="P-loop_NTPase"/>
</dbReference>
<gene>
    <name evidence="7" type="ORF">KBY27_05290</name>
</gene>
<feature type="domain" description="Helicase ATP-binding" evidence="5">
    <location>
        <begin position="112"/>
        <end position="266"/>
    </location>
</feature>
<keyword evidence="4" id="KW-0067">ATP-binding</keyword>
<dbReference type="PANTHER" id="PTHR47961:SF6">
    <property type="entry name" value="DNA-DIRECTED DNA POLYMERASE"/>
    <property type="match status" value="1"/>
</dbReference>
<proteinExistence type="predicted"/>
<dbReference type="PROSITE" id="PS51192">
    <property type="entry name" value="HELICASE_ATP_BIND_1"/>
    <property type="match status" value="1"/>
</dbReference>
<keyword evidence="3 7" id="KW-0347">Helicase</keyword>
<name>A0A9Q3WIX8_9RHOB</name>
<comment type="caution">
    <text evidence="7">The sequence shown here is derived from an EMBL/GenBank/DDBJ whole genome shotgun (WGS) entry which is preliminary data.</text>
</comment>
<keyword evidence="1" id="KW-0547">Nucleotide-binding</keyword>
<dbReference type="GO" id="GO:0003676">
    <property type="term" value="F:nucleic acid binding"/>
    <property type="evidence" value="ECO:0007669"/>
    <property type="project" value="InterPro"/>
</dbReference>
<reference evidence="7" key="1">
    <citation type="journal article" date="2021" name="Environ. Microbiol.">
        <title>Cryptic niche differentiation of novel sediment ecotypes of Rugeria pomeroyi correlates with nitrate respiration.</title>
        <authorList>
            <person name="Lin X."/>
            <person name="McNichol J."/>
            <person name="Chu X."/>
            <person name="Qian Y."/>
            <person name="Luo H."/>
        </authorList>
    </citation>
    <scope>NUCLEOTIDE SEQUENCE</scope>
    <source>
        <strain evidence="7">SZCCDBB064</strain>
    </source>
</reference>
<dbReference type="Gene3D" id="3.40.50.300">
    <property type="entry name" value="P-loop containing nucleotide triphosphate hydrolases"/>
    <property type="match status" value="2"/>
</dbReference>
<accession>A0A9Q3WIX8</accession>
<dbReference type="GO" id="GO:0004386">
    <property type="term" value="F:helicase activity"/>
    <property type="evidence" value="ECO:0007669"/>
    <property type="project" value="UniProtKB-KW"/>
</dbReference>
<dbReference type="InterPro" id="IPR014001">
    <property type="entry name" value="Helicase_ATP-bd"/>
</dbReference>
<dbReference type="Proteomes" id="UP000813672">
    <property type="component" value="Unassembled WGS sequence"/>
</dbReference>
<dbReference type="InterPro" id="IPR011545">
    <property type="entry name" value="DEAD/DEAH_box_helicase_dom"/>
</dbReference>
<dbReference type="AlphaFoldDB" id="A0A9Q3WIX8"/>
<dbReference type="SMART" id="SM00490">
    <property type="entry name" value="HELICc"/>
    <property type="match status" value="1"/>
</dbReference>
<dbReference type="Pfam" id="PF00270">
    <property type="entry name" value="DEAD"/>
    <property type="match status" value="1"/>
</dbReference>
<dbReference type="InterPro" id="IPR001650">
    <property type="entry name" value="Helicase_C-like"/>
</dbReference>